<dbReference type="SUPFAM" id="SSF81383">
    <property type="entry name" value="F-box domain"/>
    <property type="match status" value="1"/>
</dbReference>
<dbReference type="PROSITE" id="PS50181">
    <property type="entry name" value="FBOX"/>
    <property type="match status" value="1"/>
</dbReference>
<feature type="domain" description="F-box" evidence="2">
    <location>
        <begin position="5"/>
        <end position="56"/>
    </location>
</feature>
<dbReference type="OrthoDB" id="5304354at2759"/>
<feature type="region of interest" description="Disordered" evidence="1">
    <location>
        <begin position="100"/>
        <end position="119"/>
    </location>
</feature>
<organism evidence="3 4">
    <name type="scientific">Neocucurbitaria cava</name>
    <dbReference type="NCBI Taxonomy" id="798079"/>
    <lineage>
        <taxon>Eukaryota</taxon>
        <taxon>Fungi</taxon>
        <taxon>Dikarya</taxon>
        <taxon>Ascomycota</taxon>
        <taxon>Pezizomycotina</taxon>
        <taxon>Dothideomycetes</taxon>
        <taxon>Pleosporomycetidae</taxon>
        <taxon>Pleosporales</taxon>
        <taxon>Pleosporineae</taxon>
        <taxon>Cucurbitariaceae</taxon>
        <taxon>Neocucurbitaria</taxon>
    </lineage>
</organism>
<comment type="caution">
    <text evidence="3">The sequence shown here is derived from an EMBL/GenBank/DDBJ whole genome shotgun (WGS) entry which is preliminary data.</text>
</comment>
<sequence length="362" mass="40755">MSIATMSLNELPPELKLAIAEILDPQSCLHLTLTCRDLYNLCQTMLEEHERLFSELRIIRSDQTNRHVLWTTLRAVLKDPRKGWYVRELDLPASRGYHWDRDNLGQHGNQPPNPLGDLPEKDQELFQQAARALERLYCVADEDFPDDGVDIMELIRTIELRIGAGYDDGIIAVLIHHLPFLQTIRITDLETIALEDMLVKIAAAYKNQSKVKGLPLQRLTSASVAHWDSEYSCSSSWAADLLSLPSMHFFAANAMSGHHDFYGNPDTAFAGIMPYSNLTELYLISCAFDVENLEAILAGIRGLRKFTYTDGGATVSDSEFEPKKIIAAVEKRAGHSLEELRLDRDMADASVCHPILLEFRGC</sequence>
<dbReference type="InterPro" id="IPR001810">
    <property type="entry name" value="F-box_dom"/>
</dbReference>
<accession>A0A9W8YFX2</accession>
<dbReference type="AlphaFoldDB" id="A0A9W8YFX2"/>
<evidence type="ECO:0000259" key="2">
    <source>
        <dbReference type="PROSITE" id="PS50181"/>
    </source>
</evidence>
<evidence type="ECO:0000313" key="4">
    <source>
        <dbReference type="Proteomes" id="UP001140560"/>
    </source>
</evidence>
<dbReference type="InterPro" id="IPR036047">
    <property type="entry name" value="F-box-like_dom_sf"/>
</dbReference>
<keyword evidence="4" id="KW-1185">Reference proteome</keyword>
<dbReference type="EMBL" id="JAPEUY010000002">
    <property type="protein sequence ID" value="KAJ4376498.1"/>
    <property type="molecule type" value="Genomic_DNA"/>
</dbReference>
<name>A0A9W8YFX2_9PLEO</name>
<reference evidence="3" key="1">
    <citation type="submission" date="2022-10" db="EMBL/GenBank/DDBJ databases">
        <title>Tapping the CABI collections for fungal endophytes: first genome assemblies for Collariella, Neodidymelliopsis, Ascochyta clinopodiicola, Didymella pomorum, Didymosphaeria variabile, Neocosmospora piperis and Neocucurbitaria cava.</title>
        <authorList>
            <person name="Hill R."/>
        </authorList>
    </citation>
    <scope>NUCLEOTIDE SEQUENCE</scope>
    <source>
        <strain evidence="3">IMI 356814</strain>
    </source>
</reference>
<evidence type="ECO:0000313" key="3">
    <source>
        <dbReference type="EMBL" id="KAJ4376498.1"/>
    </source>
</evidence>
<evidence type="ECO:0000256" key="1">
    <source>
        <dbReference type="SAM" id="MobiDB-lite"/>
    </source>
</evidence>
<gene>
    <name evidence="3" type="ORF">N0V83_001782</name>
</gene>
<protein>
    <recommendedName>
        <fullName evidence="2">F-box domain-containing protein</fullName>
    </recommendedName>
</protein>
<dbReference type="Proteomes" id="UP001140560">
    <property type="component" value="Unassembled WGS sequence"/>
</dbReference>
<proteinExistence type="predicted"/>